<organism evidence="2 3">
    <name type="scientific">Natronosporangium hydrolyticum</name>
    <dbReference type="NCBI Taxonomy" id="2811111"/>
    <lineage>
        <taxon>Bacteria</taxon>
        <taxon>Bacillati</taxon>
        <taxon>Actinomycetota</taxon>
        <taxon>Actinomycetes</taxon>
        <taxon>Micromonosporales</taxon>
        <taxon>Micromonosporaceae</taxon>
        <taxon>Natronosporangium</taxon>
    </lineage>
</organism>
<keyword evidence="1" id="KW-0472">Membrane</keyword>
<evidence type="ECO:0000313" key="2">
    <source>
        <dbReference type="EMBL" id="QSB15904.1"/>
    </source>
</evidence>
<sequence>MTVDSSLASTTPVISGLPSRRVSSRVRVWPLGLLLAGYPILWLSGLAFVAAPLLAIPMAWELYRRRCRVPAGFGWWIILLAVVALSVLMLGEHAPHTLPKDSGFGRYLAFGMRLADYLVAAVVLLFVGNLTERELPTRRVIRWLCTFFTVTVAGGVAGLVLPPVQVPTLGQLVLPGALLSNDFVRQLTTVSFAQWHSIVGEQLEPRPAAPFPWTNTWGYVLSLLLPWFVIGAVLGARTVGRRVAAIAVLVVAAVPVVYSLNRGLWLALLVLAGYTLIRLVRRGSLVPAATILAAGALAAVIGLASPLAGVMLDRLDNPHSNDGRSNLSSAAFQVALSSPLVGYGGQLSTIGSGRSIAIGASPECPMCGNREVGAEGQLWQLLVTTGFVGTAAYLAFFGRFGWRYRRDGSLVGVAGAANLTLMIFYLPIYTALGMPLLIAMVGMGLWWRSATAEADPERAVAAPAASPAAPVRPMSAGVG</sequence>
<proteinExistence type="predicted"/>
<dbReference type="AlphaFoldDB" id="A0A895YDM7"/>
<feature type="transmembrane region" description="Helical" evidence="1">
    <location>
        <begin position="72"/>
        <end position="90"/>
    </location>
</feature>
<feature type="transmembrane region" description="Helical" evidence="1">
    <location>
        <begin position="292"/>
        <end position="312"/>
    </location>
</feature>
<feature type="transmembrane region" description="Helical" evidence="1">
    <location>
        <begin position="140"/>
        <end position="161"/>
    </location>
</feature>
<feature type="transmembrane region" description="Helical" evidence="1">
    <location>
        <begin position="378"/>
        <end position="396"/>
    </location>
</feature>
<reference evidence="2" key="1">
    <citation type="submission" date="2021-02" db="EMBL/GenBank/DDBJ databases">
        <title>Natrosporangium hydrolyticum gen. nov., sp. nov, a haloalkaliphilic actinobacterium from a soda solonchak soil.</title>
        <authorList>
            <person name="Sorokin D.Y."/>
            <person name="Khijniak T.V."/>
            <person name="Zakharycheva A.P."/>
            <person name="Boueva O.V."/>
            <person name="Ariskina E.V."/>
            <person name="Hahnke R.L."/>
            <person name="Bunk B."/>
            <person name="Sproer C."/>
            <person name="Schumann P."/>
            <person name="Evtushenko L.I."/>
            <person name="Kublanov I.V."/>
        </authorList>
    </citation>
    <scope>NUCLEOTIDE SEQUENCE</scope>
    <source>
        <strain evidence="2">DSM 106523</strain>
    </source>
</reference>
<accession>A0A895YDM7</accession>
<name>A0A895YDM7_9ACTN</name>
<evidence type="ECO:0008006" key="4">
    <source>
        <dbReference type="Google" id="ProtNLM"/>
    </source>
</evidence>
<feature type="transmembrane region" description="Helical" evidence="1">
    <location>
        <begin position="216"/>
        <end position="236"/>
    </location>
</feature>
<feature type="transmembrane region" description="Helical" evidence="1">
    <location>
        <begin position="264"/>
        <end position="280"/>
    </location>
</feature>
<keyword evidence="1" id="KW-0812">Transmembrane</keyword>
<feature type="transmembrane region" description="Helical" evidence="1">
    <location>
        <begin position="40"/>
        <end position="60"/>
    </location>
</feature>
<protein>
    <recommendedName>
        <fullName evidence="4">O-antigen ligase domain-containing protein</fullName>
    </recommendedName>
</protein>
<dbReference type="KEGG" id="nhy:JQS43_06110"/>
<feature type="transmembrane region" description="Helical" evidence="1">
    <location>
        <begin position="408"/>
        <end position="426"/>
    </location>
</feature>
<gene>
    <name evidence="2" type="ORF">JQS43_06110</name>
</gene>
<keyword evidence="3" id="KW-1185">Reference proteome</keyword>
<keyword evidence="1" id="KW-1133">Transmembrane helix</keyword>
<feature type="transmembrane region" description="Helical" evidence="1">
    <location>
        <begin position="243"/>
        <end position="258"/>
    </location>
</feature>
<dbReference type="Proteomes" id="UP000662857">
    <property type="component" value="Chromosome"/>
</dbReference>
<dbReference type="EMBL" id="CP070499">
    <property type="protein sequence ID" value="QSB15904.1"/>
    <property type="molecule type" value="Genomic_DNA"/>
</dbReference>
<dbReference type="RefSeq" id="WP_239678096.1">
    <property type="nucleotide sequence ID" value="NZ_CP070499.1"/>
</dbReference>
<evidence type="ECO:0000313" key="3">
    <source>
        <dbReference type="Proteomes" id="UP000662857"/>
    </source>
</evidence>
<evidence type="ECO:0000256" key="1">
    <source>
        <dbReference type="SAM" id="Phobius"/>
    </source>
</evidence>
<feature type="transmembrane region" description="Helical" evidence="1">
    <location>
        <begin position="110"/>
        <end position="128"/>
    </location>
</feature>